<keyword evidence="10" id="KW-1185">Reference proteome</keyword>
<proteinExistence type="inferred from homology"/>
<dbReference type="AlphaFoldDB" id="A0A2T0UD37"/>
<evidence type="ECO:0000313" key="10">
    <source>
        <dbReference type="Proteomes" id="UP000238176"/>
    </source>
</evidence>
<accession>A0A2T0UD37</accession>
<dbReference type="InterPro" id="IPR019432">
    <property type="entry name" value="Acyltransferase_MbtK/IucB-like"/>
</dbReference>
<dbReference type="InterPro" id="IPR043147">
    <property type="entry name" value="Penicillin_amidase_A-knob"/>
</dbReference>
<evidence type="ECO:0000256" key="3">
    <source>
        <dbReference type="ARBA" id="ARBA00006586"/>
    </source>
</evidence>
<feature type="domain" description="Acyltransferase MbtK/IucB-like conserved" evidence="8">
    <location>
        <begin position="685"/>
        <end position="733"/>
    </location>
</feature>
<dbReference type="OrthoDB" id="9759796at2"/>
<evidence type="ECO:0000259" key="8">
    <source>
        <dbReference type="SMART" id="SM01006"/>
    </source>
</evidence>
<dbReference type="PANTHER" id="PTHR34218:SF4">
    <property type="entry name" value="ACYL-HOMOSERINE LACTONE ACYLASE QUIP"/>
    <property type="match status" value="1"/>
</dbReference>
<evidence type="ECO:0000256" key="7">
    <source>
        <dbReference type="ARBA" id="ARBA00031122"/>
    </source>
</evidence>
<dbReference type="EMBL" id="PVTJ01000012">
    <property type="protein sequence ID" value="PRY55804.1"/>
    <property type="molecule type" value="Genomic_DNA"/>
</dbReference>
<dbReference type="GO" id="GO:0017000">
    <property type="term" value="P:antibiotic biosynthetic process"/>
    <property type="evidence" value="ECO:0007669"/>
    <property type="project" value="InterPro"/>
</dbReference>
<dbReference type="RefSeq" id="WP_106366443.1">
    <property type="nucleotide sequence ID" value="NZ_PVTJ01000012.1"/>
</dbReference>
<name>A0A2T0UD37_9ACTN</name>
<dbReference type="InterPro" id="IPR023343">
    <property type="entry name" value="Penicillin_amidase_dom1"/>
</dbReference>
<protein>
    <recommendedName>
        <fullName evidence="4">Lysine N-acyltransferase MbtK</fullName>
    </recommendedName>
    <alternativeName>
        <fullName evidence="7">Mycobactin synthase protein K</fullName>
    </alternativeName>
</protein>
<dbReference type="PANTHER" id="PTHR34218">
    <property type="entry name" value="PEPTIDASE S45 PENICILLIN AMIDASE"/>
    <property type="match status" value="1"/>
</dbReference>
<dbReference type="Gene3D" id="1.10.439.10">
    <property type="entry name" value="Penicillin Amidohydrolase, domain 1"/>
    <property type="match status" value="1"/>
</dbReference>
<comment type="pathway">
    <text evidence="2">Siderophore biosynthesis; mycobactin biosynthesis.</text>
</comment>
<dbReference type="SUPFAM" id="SSF56235">
    <property type="entry name" value="N-terminal nucleophile aminohydrolases (Ntn hydrolases)"/>
    <property type="match status" value="1"/>
</dbReference>
<dbReference type="InterPro" id="IPR016181">
    <property type="entry name" value="Acyl_CoA_acyltransferase"/>
</dbReference>
<organism evidence="9 10">
    <name type="scientific">Glycomyces artemisiae</name>
    <dbReference type="NCBI Taxonomy" id="1076443"/>
    <lineage>
        <taxon>Bacteria</taxon>
        <taxon>Bacillati</taxon>
        <taxon>Actinomycetota</taxon>
        <taxon>Actinomycetes</taxon>
        <taxon>Glycomycetales</taxon>
        <taxon>Glycomycetaceae</taxon>
        <taxon>Glycomyces</taxon>
    </lineage>
</organism>
<dbReference type="GO" id="GO:0019290">
    <property type="term" value="P:siderophore biosynthetic process"/>
    <property type="evidence" value="ECO:0007669"/>
    <property type="project" value="InterPro"/>
</dbReference>
<sequence length="853" mass="93794">MRFECYRDSWGIPHLRAPDSTALVFAQGWNAATDRAWQLELLRRRATGTASEALGSEWVHWDRLTRQVRVTTSARAAFDRLDSSTREWVSAFVNGVNSVGTYSDWEPWTPLAVWHAEHLTFGSGFPAKIWRQRVRETLGADAVSRFAMDGPEPVGSNGWLISGGLTESGAAIVAGDPHRFIQLPGSYQQIRLSCDEFDVVGLAMPGIPGIAHFGHTGSVAWGITNAMADTSDLFQEQLRRNEDGSVEAFGPDGWEAVFSATESFAVAGGEDHVVEILETARGPIVGKGPEGVVSLRGPVTAGADLGFAAVPKLLRARTVADVDAALDDWVLPVNVVMAADTQGGLLHRAAGKVPARDLENRKYPVPAWDARYAWHGWEPMPRKDVGQVATMANDRGVAAPLGVEFCQPYRADRIRDLLQERTDWTAPDMARIHTDTLLPSAWIVLDLLPALKLGPEGRGLRERLLLWDRHMDAGSTEAAAFARVRAAFIERLAGLPVFAPLTEPTAYSPFFAGWLALVPRIAYALEHVLASGLIGDEERDAALAAAVEEVAAREPVEWGEVHRLAPWHDAAPGEDAVEPIGGMGGDADCVLSTAGGLGASEDFLRGPAARWVWDLADRRNSRWIVPFGSSGEPGAHQRDQFPLWRRGELVRIETDWHALELEYRMIDRPAVFEERVEGFGRIAIVPVRPAEDLDLIYGWVTEERAKFWGMTEHSKDHVLEIYEYLDSLETHHAFLVLRDRTPIALFQTYEPAADPVGECYEVEPGDIGAHLLVAGANGRARPGFTGELMGVLAQYLFADPAHRRIVVEPDARNAQAAARMRRTGFALGPEIQLGDKRAQLAFLRREDAPCRLK</sequence>
<keyword evidence="6" id="KW-0865">Zymogen</keyword>
<dbReference type="GO" id="GO:0016811">
    <property type="term" value="F:hydrolase activity, acting on carbon-nitrogen (but not peptide) bonds, in linear amides"/>
    <property type="evidence" value="ECO:0007669"/>
    <property type="project" value="InterPro"/>
</dbReference>
<dbReference type="Gene3D" id="3.40.630.30">
    <property type="match status" value="1"/>
</dbReference>
<reference evidence="9 10" key="1">
    <citation type="submission" date="2018-03" db="EMBL/GenBank/DDBJ databases">
        <title>Genomic Encyclopedia of Type Strains, Phase III (KMG-III): the genomes of soil and plant-associated and newly described type strains.</title>
        <authorList>
            <person name="Whitman W."/>
        </authorList>
    </citation>
    <scope>NUCLEOTIDE SEQUENCE [LARGE SCALE GENOMIC DNA]</scope>
    <source>
        <strain evidence="9 10">CGMCC 4.7067</strain>
    </source>
</reference>
<dbReference type="Pfam" id="PF01804">
    <property type="entry name" value="Penicil_amidase"/>
    <property type="match status" value="1"/>
</dbReference>
<dbReference type="UniPathway" id="UPA00011"/>
<gene>
    <name evidence="9" type="ORF">B0I28_112117</name>
</gene>
<comment type="similarity">
    <text evidence="3">Belongs to the peptidase S45 family.</text>
</comment>
<dbReference type="GO" id="GO:0016746">
    <property type="term" value="F:acyltransferase activity"/>
    <property type="evidence" value="ECO:0007669"/>
    <property type="project" value="InterPro"/>
</dbReference>
<evidence type="ECO:0000256" key="5">
    <source>
        <dbReference type="ARBA" id="ARBA00022801"/>
    </source>
</evidence>
<dbReference type="Gene3D" id="3.60.20.10">
    <property type="entry name" value="Glutamine Phosphoribosylpyrophosphate, subunit 1, domain 1"/>
    <property type="match status" value="1"/>
</dbReference>
<keyword evidence="5" id="KW-0378">Hydrolase</keyword>
<comment type="function">
    <text evidence="1">Acyltransferase required for the direct transfer of medium- to long-chain fatty acyl moieties from a carrier protein (MbtL) on to the epsilon-amino group of lysine residue in the mycobactin core.</text>
</comment>
<dbReference type="Gene3D" id="1.10.1400.10">
    <property type="match status" value="1"/>
</dbReference>
<dbReference type="SMART" id="SM01006">
    <property type="entry name" value="AlcB"/>
    <property type="match status" value="1"/>
</dbReference>
<evidence type="ECO:0000256" key="4">
    <source>
        <dbReference type="ARBA" id="ARBA00020586"/>
    </source>
</evidence>
<dbReference type="SUPFAM" id="SSF55729">
    <property type="entry name" value="Acyl-CoA N-acyltransferases (Nat)"/>
    <property type="match status" value="1"/>
</dbReference>
<dbReference type="InterPro" id="IPR002692">
    <property type="entry name" value="S45"/>
</dbReference>
<evidence type="ECO:0000313" key="9">
    <source>
        <dbReference type="EMBL" id="PRY55804.1"/>
    </source>
</evidence>
<comment type="caution">
    <text evidence="9">The sequence shown here is derived from an EMBL/GenBank/DDBJ whole genome shotgun (WGS) entry which is preliminary data.</text>
</comment>
<evidence type="ECO:0000256" key="2">
    <source>
        <dbReference type="ARBA" id="ARBA00005102"/>
    </source>
</evidence>
<evidence type="ECO:0000256" key="1">
    <source>
        <dbReference type="ARBA" id="ARBA00003818"/>
    </source>
</evidence>
<dbReference type="Gene3D" id="2.30.120.10">
    <property type="match status" value="1"/>
</dbReference>
<evidence type="ECO:0000256" key="6">
    <source>
        <dbReference type="ARBA" id="ARBA00023145"/>
    </source>
</evidence>
<dbReference type="Proteomes" id="UP000238176">
    <property type="component" value="Unassembled WGS sequence"/>
</dbReference>
<dbReference type="InterPro" id="IPR029055">
    <property type="entry name" value="Ntn_hydrolases_N"/>
</dbReference>
<dbReference type="InterPro" id="IPR043146">
    <property type="entry name" value="Penicillin_amidase_N_B-knob"/>
</dbReference>
<dbReference type="Pfam" id="PF13523">
    <property type="entry name" value="Acetyltransf_8"/>
    <property type="match status" value="1"/>
</dbReference>